<dbReference type="EMBL" id="JAGGLL010000015">
    <property type="protein sequence ID" value="MBP2022338.1"/>
    <property type="molecule type" value="Genomic_DNA"/>
</dbReference>
<dbReference type="RefSeq" id="WP_278245297.1">
    <property type="nucleotide sequence ID" value="NZ_JAGGLL010000015.1"/>
</dbReference>
<evidence type="ECO:0000313" key="1">
    <source>
        <dbReference type="EMBL" id="MBP2022338.1"/>
    </source>
</evidence>
<gene>
    <name evidence="1" type="ORF">J2Z44_002159</name>
</gene>
<dbReference type="Proteomes" id="UP001519308">
    <property type="component" value="Unassembled WGS sequence"/>
</dbReference>
<proteinExistence type="predicted"/>
<organism evidence="1 2">
    <name type="scientific">Clostridium punense</name>
    <dbReference type="NCBI Taxonomy" id="1054297"/>
    <lineage>
        <taxon>Bacteria</taxon>
        <taxon>Bacillati</taxon>
        <taxon>Bacillota</taxon>
        <taxon>Clostridia</taxon>
        <taxon>Eubacteriales</taxon>
        <taxon>Clostridiaceae</taxon>
        <taxon>Clostridium</taxon>
    </lineage>
</organism>
<accession>A0ABS4K3J5</accession>
<sequence length="43" mass="5033">MRKNSTIILVRNQRHFKNGFSAVFVLLFSYEEILADNKKCTSL</sequence>
<evidence type="ECO:0000313" key="2">
    <source>
        <dbReference type="Proteomes" id="UP001519308"/>
    </source>
</evidence>
<keyword evidence="2" id="KW-1185">Reference proteome</keyword>
<reference evidence="1 2" key="1">
    <citation type="submission" date="2021-03" db="EMBL/GenBank/DDBJ databases">
        <title>Genomic Encyclopedia of Type Strains, Phase IV (KMG-IV): sequencing the most valuable type-strain genomes for metagenomic binning, comparative biology and taxonomic classification.</title>
        <authorList>
            <person name="Goeker M."/>
        </authorList>
    </citation>
    <scope>NUCLEOTIDE SEQUENCE [LARGE SCALE GENOMIC DNA]</scope>
    <source>
        <strain evidence="1 2">DSM 28650</strain>
    </source>
</reference>
<name>A0ABS4K3J5_9CLOT</name>
<protein>
    <submittedName>
        <fullName evidence="1">Uncharacterized protein</fullName>
    </submittedName>
</protein>
<comment type="caution">
    <text evidence="1">The sequence shown here is derived from an EMBL/GenBank/DDBJ whole genome shotgun (WGS) entry which is preliminary data.</text>
</comment>